<dbReference type="InParanoid" id="K5XK10"/>
<dbReference type="GeneID" id="18825212"/>
<dbReference type="RefSeq" id="XP_007334517.1">
    <property type="nucleotide sequence ID" value="XM_007334455.1"/>
</dbReference>
<reference evidence="2" key="1">
    <citation type="journal article" date="2012" name="Proc. Natl. Acad. Sci. U.S.A.">
        <title>Genome sequence of the button mushroom Agaricus bisporus reveals mechanisms governing adaptation to a humic-rich ecological niche.</title>
        <authorList>
            <person name="Morin E."/>
            <person name="Kohler A."/>
            <person name="Baker A.R."/>
            <person name="Foulongne-Oriol M."/>
            <person name="Lombard V."/>
            <person name="Nagy L.G."/>
            <person name="Ohm R.A."/>
            <person name="Patyshakuliyeva A."/>
            <person name="Brun A."/>
            <person name="Aerts A.L."/>
            <person name="Bailey A.M."/>
            <person name="Billette C."/>
            <person name="Coutinho P.M."/>
            <person name="Deakin G."/>
            <person name="Doddapaneni H."/>
            <person name="Floudas D."/>
            <person name="Grimwood J."/>
            <person name="Hilden K."/>
            <person name="Kuees U."/>
            <person name="LaButti K.M."/>
            <person name="Lapidus A."/>
            <person name="Lindquist E.A."/>
            <person name="Lucas S.M."/>
            <person name="Murat C."/>
            <person name="Riley R.W."/>
            <person name="Salamov A.A."/>
            <person name="Schmutz J."/>
            <person name="Subramanian V."/>
            <person name="Woesten H.A.B."/>
            <person name="Xu J."/>
            <person name="Eastwood D.C."/>
            <person name="Foster G.D."/>
            <person name="Sonnenberg A.S."/>
            <person name="Cullen D."/>
            <person name="de Vries R.P."/>
            <person name="Lundell T."/>
            <person name="Hibbett D.S."/>
            <person name="Henrissat B."/>
            <person name="Burton K.S."/>
            <person name="Kerrigan R.W."/>
            <person name="Challen M.P."/>
            <person name="Grigoriev I.V."/>
            <person name="Martin F."/>
        </authorList>
    </citation>
    <scope>NUCLEOTIDE SEQUENCE [LARGE SCALE GENOMIC DNA]</scope>
    <source>
        <strain evidence="2">JB137-S8 / ATCC MYA-4627 / FGSC 10392</strain>
    </source>
</reference>
<dbReference type="AlphaFoldDB" id="K5XK10"/>
<name>K5XK10_AGABU</name>
<organism evidence="1 2">
    <name type="scientific">Agaricus bisporus var. burnettii (strain JB137-S8 / ATCC MYA-4627 / FGSC 10392)</name>
    <name type="common">White button mushroom</name>
    <dbReference type="NCBI Taxonomy" id="597362"/>
    <lineage>
        <taxon>Eukaryota</taxon>
        <taxon>Fungi</taxon>
        <taxon>Dikarya</taxon>
        <taxon>Basidiomycota</taxon>
        <taxon>Agaricomycotina</taxon>
        <taxon>Agaricomycetes</taxon>
        <taxon>Agaricomycetidae</taxon>
        <taxon>Agaricales</taxon>
        <taxon>Agaricineae</taxon>
        <taxon>Agaricaceae</taxon>
        <taxon>Agaricus</taxon>
    </lineage>
</organism>
<dbReference type="HOGENOM" id="CLU_3124614_0_0_1"/>
<protein>
    <submittedName>
        <fullName evidence="1">Uncharacterized protein</fullName>
    </submittedName>
</protein>
<evidence type="ECO:0000313" key="1">
    <source>
        <dbReference type="EMBL" id="EKM74845.1"/>
    </source>
</evidence>
<gene>
    <name evidence="1" type="ORF">AGABI1DRAFT_116710</name>
</gene>
<proteinExistence type="predicted"/>
<keyword evidence="2" id="KW-1185">Reference proteome</keyword>
<sequence length="50" mass="5739">MLIVCIFLFCALLLSPICIVCTFLHTLPVLVSSSDNAETRYICLSLWWLY</sequence>
<dbReference type="EMBL" id="JH971426">
    <property type="protein sequence ID" value="EKM74845.1"/>
    <property type="molecule type" value="Genomic_DNA"/>
</dbReference>
<accession>K5XK10</accession>
<dbReference type="KEGG" id="abp:AGABI1DRAFT116710"/>
<evidence type="ECO:0000313" key="2">
    <source>
        <dbReference type="Proteomes" id="UP000008493"/>
    </source>
</evidence>
<dbReference type="Proteomes" id="UP000008493">
    <property type="component" value="Unassembled WGS sequence"/>
</dbReference>